<dbReference type="PATRIC" id="fig|44252.3.peg.5664"/>
<dbReference type="AlphaFoldDB" id="A0A090Y781"/>
<dbReference type="Proteomes" id="UP000029278">
    <property type="component" value="Unassembled WGS sequence"/>
</dbReference>
<dbReference type="HOGENOM" id="CLU_364027_0_0_9"/>
<reference evidence="2 3" key="1">
    <citation type="submission" date="2014-04" db="EMBL/GenBank/DDBJ databases">
        <authorList>
            <person name="Bishop-Lilly K.A."/>
            <person name="Broomall S.M."/>
            <person name="Chain P.S."/>
            <person name="Chertkov O."/>
            <person name="Coyne S.R."/>
            <person name="Daligault H.E."/>
            <person name="Davenport K.W."/>
            <person name="Erkkila T."/>
            <person name="Frey K.G."/>
            <person name="Gibbons H.S."/>
            <person name="Gu W."/>
            <person name="Jaissle J."/>
            <person name="Johnson S.L."/>
            <person name="Koroleva G.I."/>
            <person name="Ladner J.T."/>
            <person name="Lo C.-C."/>
            <person name="Minogue T.D."/>
            <person name="Munk C."/>
            <person name="Palacios G.F."/>
            <person name="Redden C.L."/>
            <person name="Rosenzweig C.N."/>
            <person name="Scholz M.B."/>
            <person name="Teshima H."/>
            <person name="Xu Y."/>
        </authorList>
    </citation>
    <scope>NUCLEOTIDE SEQUENCE [LARGE SCALE GENOMIC DNA]</scope>
    <source>
        <strain evidence="2 3">8244</strain>
    </source>
</reference>
<dbReference type="EMBL" id="JMQA01000047">
    <property type="protein sequence ID" value="KFM94334.1"/>
    <property type="molecule type" value="Genomic_DNA"/>
</dbReference>
<evidence type="ECO:0000256" key="1">
    <source>
        <dbReference type="SAM" id="Coils"/>
    </source>
</evidence>
<dbReference type="OrthoDB" id="2573657at2"/>
<organism evidence="2 3">
    <name type="scientific">Paenibacillus macerans</name>
    <name type="common">Bacillus macerans</name>
    <dbReference type="NCBI Taxonomy" id="44252"/>
    <lineage>
        <taxon>Bacteria</taxon>
        <taxon>Bacillati</taxon>
        <taxon>Bacillota</taxon>
        <taxon>Bacilli</taxon>
        <taxon>Bacillales</taxon>
        <taxon>Paenibacillaceae</taxon>
        <taxon>Paenibacillus</taxon>
    </lineage>
</organism>
<name>A0A090Y781_PAEMA</name>
<evidence type="ECO:0000313" key="3">
    <source>
        <dbReference type="Proteomes" id="UP000029278"/>
    </source>
</evidence>
<gene>
    <name evidence="2" type="ORF">DJ90_1384</name>
</gene>
<evidence type="ECO:0000313" key="2">
    <source>
        <dbReference type="EMBL" id="KFM94334.1"/>
    </source>
</evidence>
<comment type="caution">
    <text evidence="2">The sequence shown here is derived from an EMBL/GenBank/DDBJ whole genome shotgun (WGS) entry which is preliminary data.</text>
</comment>
<dbReference type="RefSeq" id="WP_036618739.1">
    <property type="nucleotide sequence ID" value="NZ_JAKOBR010000009.1"/>
</dbReference>
<protein>
    <submittedName>
        <fullName evidence="2">Uncharacterized protein</fullName>
    </submittedName>
</protein>
<keyword evidence="3" id="KW-1185">Reference proteome</keyword>
<feature type="coiled-coil region" evidence="1">
    <location>
        <begin position="304"/>
        <end position="338"/>
    </location>
</feature>
<proteinExistence type="predicted"/>
<dbReference type="STRING" id="44252.DJ90_1384"/>
<dbReference type="GeneID" id="77010756"/>
<sequence length="767" mass="86162">MLQKVNPDQIEQLSRQLDRLRQTFEETNTGMYRELNRLIGSVESAYHENNVRSAARAARDRLQKIMSLSMQLDDHMRSKAKALTMAAGQYRQTEKEMLALTRAKKPPVFTLKGLLQSGLNRFAGIAAGDGAGPQTATAAYPSILQLIKESLLKIQEWSLESRLAPVKEDARIAALLASLDTGSAEEQLNARRELEIIAKSFEEIARSQAAYRIYMVYGNRMYMEQTHQEAEKYRKVLADLGVSQEWFKEEVSLAEFQKGSPLDACAYNPLKQDRSPMPKESELRLVIAAGMLNAVYREWARSHYDQIEAAVLKAAEQRRNLQEQLDTYNREVPEEDIRKLQQYLKDMNIYHGEITGKYNEEFLIAVAGYQHIANTVSSVAAVRRDMFGLDGYQFEVDGKITKELLELAYAERGLGIRNNPDLDTRGMSTAFTTVGVGEGIVKQLGEDAKDLIEYAISVQPTSLQFWTETIPGYYDLGKAIAGGEITYDDVKNTVGEGLAQEFVVPFEQINELSDKIFSGKATYEESVTYGRALTKAVMALTLVSGAAKSGAKISAKTSKKLAELLPKISDSVKVERGLTSGGMMAPIPGTSVDDIVLPRTPAQENYLKFIEERERGVGGTPKTPEYNTKIKWGINDINARPYGKGFFGERIPQNNPRVDDFELKINPNNESYYLPHPKGGYVQFENLLEDVLQDGKLIIKPKSFYHVDELPEFAKNKVVQEALRQQEAAVTAGYKVEWLVSDEKAVEQLTNLFNSRKIDIDVRFFPE</sequence>
<accession>A0A090Y781</accession>
<keyword evidence="1" id="KW-0175">Coiled coil</keyword>